<gene>
    <name evidence="2" type="ORF">FAZ97_26370</name>
</gene>
<reference evidence="2 3" key="1">
    <citation type="submission" date="2019-12" db="EMBL/GenBank/DDBJ databases">
        <title>Paraburkholderia acidiphila 7Q-K02 sp. nov and Paraburkholderia acidisoli DHF22 sp. nov., two strains isolated from forest soil.</title>
        <authorList>
            <person name="Gao Z."/>
            <person name="Qiu L."/>
        </authorList>
    </citation>
    <scope>NUCLEOTIDE SEQUENCE [LARGE SCALE GENOMIC DNA]</scope>
    <source>
        <strain evidence="2 3">7Q-K02</strain>
    </source>
</reference>
<dbReference type="AlphaFoldDB" id="A0A7Z2GBE1"/>
<protein>
    <submittedName>
        <fullName evidence="2">Uncharacterized protein</fullName>
    </submittedName>
</protein>
<dbReference type="KEGG" id="pacp:FAZ97_26370"/>
<evidence type="ECO:0000313" key="3">
    <source>
        <dbReference type="Proteomes" id="UP000434209"/>
    </source>
</evidence>
<evidence type="ECO:0000313" key="2">
    <source>
        <dbReference type="EMBL" id="QGZ58514.1"/>
    </source>
</evidence>
<dbReference type="Proteomes" id="UP000434209">
    <property type="component" value="Chromosome 3"/>
</dbReference>
<dbReference type="EMBL" id="CP046911">
    <property type="protein sequence ID" value="QGZ58514.1"/>
    <property type="molecule type" value="Genomic_DNA"/>
</dbReference>
<feature type="transmembrane region" description="Helical" evidence="1">
    <location>
        <begin position="31"/>
        <end position="56"/>
    </location>
</feature>
<dbReference type="RefSeq" id="WP_158761448.1">
    <property type="nucleotide sequence ID" value="NZ_CP046911.1"/>
</dbReference>
<keyword evidence="1" id="KW-0472">Membrane</keyword>
<keyword evidence="1" id="KW-1133">Transmembrane helix</keyword>
<proteinExistence type="predicted"/>
<evidence type="ECO:0000256" key="1">
    <source>
        <dbReference type="SAM" id="Phobius"/>
    </source>
</evidence>
<keyword evidence="1" id="KW-0812">Transmembrane</keyword>
<keyword evidence="3" id="KW-1185">Reference proteome</keyword>
<organism evidence="2 3">
    <name type="scientific">Paraburkholderia acidiphila</name>
    <dbReference type="NCBI Taxonomy" id="2571747"/>
    <lineage>
        <taxon>Bacteria</taxon>
        <taxon>Pseudomonadati</taxon>
        <taxon>Pseudomonadota</taxon>
        <taxon>Betaproteobacteria</taxon>
        <taxon>Burkholderiales</taxon>
        <taxon>Burkholderiaceae</taxon>
        <taxon>Paraburkholderia</taxon>
    </lineage>
</organism>
<name>A0A7Z2GBE1_9BURK</name>
<dbReference type="OrthoDB" id="9109944at2"/>
<accession>A0A7Z2GBE1</accession>
<sequence>MSKLRERYRAGKKPVDPDSYLAAIIERHRHLYADIGMCMGVLVVVVCLVVAAHVIADWLNLAV</sequence>